<proteinExistence type="predicted"/>
<feature type="region of interest" description="Disordered" evidence="1">
    <location>
        <begin position="28"/>
        <end position="193"/>
    </location>
</feature>
<organism evidence="2 3">
    <name type="scientific">Azospirillum thiophilum</name>
    <dbReference type="NCBI Taxonomy" id="528244"/>
    <lineage>
        <taxon>Bacteria</taxon>
        <taxon>Pseudomonadati</taxon>
        <taxon>Pseudomonadota</taxon>
        <taxon>Alphaproteobacteria</taxon>
        <taxon>Rhodospirillales</taxon>
        <taxon>Azospirillaceae</taxon>
        <taxon>Azospirillum</taxon>
    </lineage>
</organism>
<gene>
    <name evidence="2" type="ORF">AL072_21790</name>
</gene>
<accession>A0AAC8W2A3</accession>
<sequence>MPPAGIRPPGAAAAGRGWWKVRAEVRRWHGHGGRRRRRRGRATPLPRAGRRRQVGRASPGSGPRRPLRSPVRSGLRRGVRPARRTDDRGCASTGRRSRHSCQAGACRRQESAGRPARADRPSAFQACSPHAPIGHPAIPPSGLPPPRLPPPGWQSSMVPGVRLIRFRAPPQPGPGRRRRRGDLRGGDGTLRSI</sequence>
<evidence type="ECO:0000256" key="1">
    <source>
        <dbReference type="SAM" id="MobiDB-lite"/>
    </source>
</evidence>
<feature type="compositionally biased region" description="Basic residues" evidence="1">
    <location>
        <begin position="28"/>
        <end position="41"/>
    </location>
</feature>
<reference evidence="3" key="1">
    <citation type="submission" date="2015-12" db="EMBL/GenBank/DDBJ databases">
        <title>Complete Genome Sequence of Azospirillum thiophilum BV-S.</title>
        <authorList>
            <person name="Fomenkov A."/>
            <person name="Vincze T."/>
            <person name="Grabovich M."/>
            <person name="Dubinina G."/>
            <person name="Orlova M."/>
            <person name="Belousova E."/>
            <person name="Roberts R.J."/>
        </authorList>
    </citation>
    <scope>NUCLEOTIDE SEQUENCE [LARGE SCALE GENOMIC DNA]</scope>
    <source>
        <strain evidence="3">BV-S</strain>
    </source>
</reference>
<dbReference type="Proteomes" id="UP000069935">
    <property type="component" value="Chromosome 3"/>
</dbReference>
<feature type="compositionally biased region" description="Basic and acidic residues" evidence="1">
    <location>
        <begin position="107"/>
        <end position="120"/>
    </location>
</feature>
<dbReference type="KEGG" id="ati:AL072_21790"/>
<name>A0AAC8W2A3_9PROT</name>
<evidence type="ECO:0000313" key="3">
    <source>
        <dbReference type="Proteomes" id="UP000069935"/>
    </source>
</evidence>
<dbReference type="EMBL" id="CP012403">
    <property type="protein sequence ID" value="ALG73610.1"/>
    <property type="molecule type" value="Genomic_DNA"/>
</dbReference>
<feature type="compositionally biased region" description="Low complexity" evidence="1">
    <location>
        <begin position="55"/>
        <end position="73"/>
    </location>
</feature>
<evidence type="ECO:0000313" key="2">
    <source>
        <dbReference type="EMBL" id="ALG73610.1"/>
    </source>
</evidence>
<keyword evidence="3" id="KW-1185">Reference proteome</keyword>
<reference evidence="2 3" key="2">
    <citation type="journal article" date="2016" name="Genome Announc.">
        <title>Complete Genome Sequence of a Strain of Azospirillum thiophilum Isolated from a Sulfide Spring.</title>
        <authorList>
            <person name="Fomenkov A."/>
            <person name="Vincze T."/>
            <person name="Grabovich M."/>
            <person name="Anton B.P."/>
            <person name="Dubinina G."/>
            <person name="Orlova M."/>
            <person name="Belousova E."/>
            <person name="Roberts R.J."/>
        </authorList>
    </citation>
    <scope>NUCLEOTIDE SEQUENCE [LARGE SCALE GENOMIC DNA]</scope>
    <source>
        <strain evidence="2 3">BV-S</strain>
    </source>
</reference>
<feature type="compositionally biased region" description="Pro residues" evidence="1">
    <location>
        <begin position="137"/>
        <end position="152"/>
    </location>
</feature>
<dbReference type="AlphaFoldDB" id="A0AAC8W2A3"/>
<protein>
    <submittedName>
        <fullName evidence="2">Uncharacterized protein</fullName>
    </submittedName>
</protein>